<dbReference type="EMBL" id="JAVEPI010000003">
    <property type="protein sequence ID" value="KAK1442532.1"/>
    <property type="molecule type" value="Genomic_DNA"/>
</dbReference>
<feature type="compositionally biased region" description="Basic and acidic residues" evidence="1">
    <location>
        <begin position="216"/>
        <end position="225"/>
    </location>
</feature>
<dbReference type="Pfam" id="PF24549">
    <property type="entry name" value="DUF7602"/>
    <property type="match status" value="1"/>
</dbReference>
<keyword evidence="5" id="KW-1185">Reference proteome</keyword>
<gene>
    <name evidence="4" type="ORF">BgAZ_300500</name>
</gene>
<evidence type="ECO:0000313" key="5">
    <source>
        <dbReference type="Proteomes" id="UP001230268"/>
    </source>
</evidence>
<feature type="region of interest" description="Disordered" evidence="1">
    <location>
        <begin position="183"/>
        <end position="248"/>
    </location>
</feature>
<protein>
    <recommendedName>
        <fullName evidence="6">OST-HTH associated domain-containing protein</fullName>
    </recommendedName>
</protein>
<dbReference type="AlphaFoldDB" id="A0AAD8PDP6"/>
<dbReference type="Proteomes" id="UP001230268">
    <property type="component" value="Unassembled WGS sequence"/>
</dbReference>
<comment type="caution">
    <text evidence="4">The sequence shown here is derived from an EMBL/GenBank/DDBJ whole genome shotgun (WGS) entry which is preliminary data.</text>
</comment>
<evidence type="ECO:0008006" key="6">
    <source>
        <dbReference type="Google" id="ProtNLM"/>
    </source>
</evidence>
<accession>A0AAD8PDP6</accession>
<evidence type="ECO:0000256" key="1">
    <source>
        <dbReference type="SAM" id="MobiDB-lite"/>
    </source>
</evidence>
<feature type="domain" description="DUF7602" evidence="3">
    <location>
        <begin position="254"/>
        <end position="327"/>
    </location>
</feature>
<reference evidence="4" key="1">
    <citation type="submission" date="2023-08" db="EMBL/GenBank/DDBJ databases">
        <title>Draft sequence of the Babesia gibsoni genome.</title>
        <authorList>
            <person name="Yamagishi J.Y."/>
            <person name="Xuan X.X."/>
        </authorList>
    </citation>
    <scope>NUCLEOTIDE SEQUENCE</scope>
    <source>
        <strain evidence="4">Azabu</strain>
    </source>
</reference>
<dbReference type="InterPro" id="IPR056022">
    <property type="entry name" value="DUF7602"/>
</dbReference>
<evidence type="ECO:0000259" key="3">
    <source>
        <dbReference type="Pfam" id="PF24549"/>
    </source>
</evidence>
<evidence type="ECO:0000259" key="2">
    <source>
        <dbReference type="Pfam" id="PF14418"/>
    </source>
</evidence>
<dbReference type="Pfam" id="PF14418">
    <property type="entry name" value="OHA"/>
    <property type="match status" value="1"/>
</dbReference>
<dbReference type="InterPro" id="IPR025677">
    <property type="entry name" value="OST-HTH-assoc_dom"/>
</dbReference>
<evidence type="ECO:0000313" key="4">
    <source>
        <dbReference type="EMBL" id="KAK1442532.1"/>
    </source>
</evidence>
<organism evidence="4 5">
    <name type="scientific">Babesia gibsoni</name>
    <dbReference type="NCBI Taxonomy" id="33632"/>
    <lineage>
        <taxon>Eukaryota</taxon>
        <taxon>Sar</taxon>
        <taxon>Alveolata</taxon>
        <taxon>Apicomplexa</taxon>
        <taxon>Aconoidasida</taxon>
        <taxon>Piroplasmida</taxon>
        <taxon>Babesiidae</taxon>
        <taxon>Babesia</taxon>
    </lineage>
</organism>
<name>A0AAD8PDP6_BABGI</name>
<proteinExistence type="predicted"/>
<feature type="compositionally biased region" description="Low complexity" evidence="1">
    <location>
        <begin position="193"/>
        <end position="210"/>
    </location>
</feature>
<sequence>MEIYKPEYPPSRLLFHPELTKKSIYGFDGRYSELDSSASTAVDEDKRSLLNAVLENFSNNIGDESVYSDTILPLGYKRIIPAEVNYSNNPLADWYSQDSLKSCGNAYQKQQNFSWTKNTPSNCFGTDKAQLYEKLFDSYINQFSADSLYNATHSYLDGATDVPPSALDSEGWDSMQTIEALDQLTVSRKPKPSKNNTGNNSNSNNNSSNNTRHKIEHTNAVEKNKNAWRRKRGGYKGNEKKPLPQLTGKDFDDAMKHLTDVLESLYRDQIPPTFFNVRSRFVEFDTKNIPVEQIMNICQQRQDVFKVVTNESLNQTFIYFVTPPSYFTKWIDRNDLTDIYPEEMWNQFLDLLVELVNNPDNTLPVFPGSIYGTAKVFKQLELSFFSGMTLGTLCHIVQLAVRVRKLLMYELKTLKPNLVAILQACVNRAK</sequence>
<feature type="domain" description="OST-HTH associated" evidence="2">
    <location>
        <begin position="359"/>
        <end position="417"/>
    </location>
</feature>